<dbReference type="EMBL" id="AZDX01000002">
    <property type="protein sequence ID" value="KRL08081.1"/>
    <property type="molecule type" value="Genomic_DNA"/>
</dbReference>
<dbReference type="STRING" id="1423759.FC92_GL000595"/>
<evidence type="ECO:0000256" key="4">
    <source>
        <dbReference type="ARBA" id="ARBA00022722"/>
    </source>
</evidence>
<dbReference type="AlphaFoldDB" id="A0A0R1MK52"/>
<evidence type="ECO:0000313" key="10">
    <source>
        <dbReference type="EMBL" id="KRL08081.1"/>
    </source>
</evidence>
<organism evidence="10 11">
    <name type="scientific">Liquorilactobacillus hordei DSM 19519</name>
    <dbReference type="NCBI Taxonomy" id="1423759"/>
    <lineage>
        <taxon>Bacteria</taxon>
        <taxon>Bacillati</taxon>
        <taxon>Bacillota</taxon>
        <taxon>Bacilli</taxon>
        <taxon>Lactobacillales</taxon>
        <taxon>Lactobacillaceae</taxon>
        <taxon>Liquorilactobacillus</taxon>
    </lineage>
</organism>
<proteinExistence type="inferred from homology"/>
<sequence>MRFLHTADWHIGRKLYGYNLIEEQEHDFKQLTKIALEKNVDAIVIAGDLYDRALPSEDSVNRLNRMIMKLNLRLQKPVLAISGNHDSAVRLNTGREWFKATKYFLNTNLKEAMIPIEFSDTQFFLLPYFQLFQARNFFADETLTDLTIAMQKIIKGMKENFVSGKKHVLVAHFFAAGSIKTDSETKIEVGGLNAVPLDLFNDFDYVALGHLHDVNALHAERIHYSGSLAKLSVSEAKTNKGVWIVDTEPFHTEFVTIKPLNEIVLLQDTYENLTSPKVYTRVANEDFVAITLLDKAVIPNVINNLREFYPKIISLSRKDQIAELPTDEEAVLELDPMTLLENFFEDMTGEKMTKQQKEWANNSLERVIDGDEK</sequence>
<evidence type="ECO:0000256" key="3">
    <source>
        <dbReference type="ARBA" id="ARBA00013365"/>
    </source>
</evidence>
<dbReference type="Pfam" id="PF12320">
    <property type="entry name" value="SbcD_C"/>
    <property type="match status" value="1"/>
</dbReference>
<protein>
    <recommendedName>
        <fullName evidence="3 7">Nuclease SbcCD subunit D</fullName>
    </recommendedName>
</protein>
<dbReference type="InterPro" id="IPR026843">
    <property type="entry name" value="SbcD_C"/>
</dbReference>
<keyword evidence="11" id="KW-1185">Reference proteome</keyword>
<comment type="caution">
    <text evidence="10">The sequence shown here is derived from an EMBL/GenBank/DDBJ whole genome shotgun (WGS) entry which is preliminary data.</text>
</comment>
<dbReference type="CDD" id="cd00840">
    <property type="entry name" value="MPP_Mre11_N"/>
    <property type="match status" value="1"/>
</dbReference>
<dbReference type="PATRIC" id="fig|1423759.3.peg.633"/>
<dbReference type="GeneID" id="98310411"/>
<comment type="similarity">
    <text evidence="1 7">Belongs to the SbcD family.</text>
</comment>
<keyword evidence="7" id="KW-0235">DNA replication</keyword>
<dbReference type="GO" id="GO:0006260">
    <property type="term" value="P:DNA replication"/>
    <property type="evidence" value="ECO:0007669"/>
    <property type="project" value="UniProtKB-KW"/>
</dbReference>
<dbReference type="Proteomes" id="UP000051448">
    <property type="component" value="Unassembled WGS sequence"/>
</dbReference>
<evidence type="ECO:0000259" key="9">
    <source>
        <dbReference type="Pfam" id="PF12320"/>
    </source>
</evidence>
<dbReference type="RefSeq" id="WP_057868591.1">
    <property type="nucleotide sequence ID" value="NZ_AZDX01000002.1"/>
</dbReference>
<dbReference type="Pfam" id="PF00149">
    <property type="entry name" value="Metallophos"/>
    <property type="match status" value="1"/>
</dbReference>
<dbReference type="InterPro" id="IPR004843">
    <property type="entry name" value="Calcineurin-like_PHP"/>
</dbReference>
<keyword evidence="7" id="KW-0255">Endonuclease</keyword>
<dbReference type="Gene3D" id="3.60.21.10">
    <property type="match status" value="1"/>
</dbReference>
<gene>
    <name evidence="7" type="primary">sbcD</name>
    <name evidence="10" type="ORF">FC92_GL000595</name>
</gene>
<dbReference type="PANTHER" id="PTHR30337">
    <property type="entry name" value="COMPONENT OF ATP-DEPENDENT DSDNA EXONUCLEASE"/>
    <property type="match status" value="1"/>
</dbReference>
<reference evidence="10 11" key="1">
    <citation type="journal article" date="2015" name="Genome Announc.">
        <title>Expanding the biotechnology potential of lactobacilli through comparative genomics of 213 strains and associated genera.</title>
        <authorList>
            <person name="Sun Z."/>
            <person name="Harris H.M."/>
            <person name="McCann A."/>
            <person name="Guo C."/>
            <person name="Argimon S."/>
            <person name="Zhang W."/>
            <person name="Yang X."/>
            <person name="Jeffery I.B."/>
            <person name="Cooney J.C."/>
            <person name="Kagawa T.F."/>
            <person name="Liu W."/>
            <person name="Song Y."/>
            <person name="Salvetti E."/>
            <person name="Wrobel A."/>
            <person name="Rasinkangas P."/>
            <person name="Parkhill J."/>
            <person name="Rea M.C."/>
            <person name="O'Sullivan O."/>
            <person name="Ritari J."/>
            <person name="Douillard F.P."/>
            <person name="Paul Ross R."/>
            <person name="Yang R."/>
            <person name="Briner A.E."/>
            <person name="Felis G.E."/>
            <person name="de Vos W.M."/>
            <person name="Barrangou R."/>
            <person name="Klaenhammer T.R."/>
            <person name="Caufield P.W."/>
            <person name="Cui Y."/>
            <person name="Zhang H."/>
            <person name="O'Toole P.W."/>
        </authorList>
    </citation>
    <scope>NUCLEOTIDE SEQUENCE [LARGE SCALE GENOMIC DNA]</scope>
    <source>
        <strain evidence="10 11">DSM 19519</strain>
    </source>
</reference>
<evidence type="ECO:0000259" key="8">
    <source>
        <dbReference type="Pfam" id="PF00149"/>
    </source>
</evidence>
<dbReference type="OrthoDB" id="9773856at2"/>
<comment type="subunit">
    <text evidence="2 7">Heterodimer of SbcC and SbcD.</text>
</comment>
<evidence type="ECO:0000256" key="5">
    <source>
        <dbReference type="ARBA" id="ARBA00022801"/>
    </source>
</evidence>
<feature type="domain" description="Calcineurin-like phosphoesterase" evidence="8">
    <location>
        <begin position="1"/>
        <end position="212"/>
    </location>
</feature>
<feature type="domain" description="Nuclease SbcCD subunit D C-terminal" evidence="9">
    <location>
        <begin position="266"/>
        <end position="348"/>
    </location>
</feature>
<dbReference type="GO" id="GO:0004519">
    <property type="term" value="F:endonuclease activity"/>
    <property type="evidence" value="ECO:0007669"/>
    <property type="project" value="UniProtKB-KW"/>
</dbReference>
<evidence type="ECO:0000256" key="2">
    <source>
        <dbReference type="ARBA" id="ARBA00011322"/>
    </source>
</evidence>
<evidence type="ECO:0000256" key="1">
    <source>
        <dbReference type="ARBA" id="ARBA00010555"/>
    </source>
</evidence>
<evidence type="ECO:0000256" key="7">
    <source>
        <dbReference type="RuleBase" id="RU363069"/>
    </source>
</evidence>
<dbReference type="GO" id="GO:0008408">
    <property type="term" value="F:3'-5' exonuclease activity"/>
    <property type="evidence" value="ECO:0007669"/>
    <property type="project" value="InterPro"/>
</dbReference>
<keyword evidence="7" id="KW-0233">DNA recombination</keyword>
<keyword evidence="6 7" id="KW-0269">Exonuclease</keyword>
<evidence type="ECO:0000313" key="11">
    <source>
        <dbReference type="Proteomes" id="UP000051448"/>
    </source>
</evidence>
<accession>A0A0R1MK52</accession>
<evidence type="ECO:0000256" key="6">
    <source>
        <dbReference type="ARBA" id="ARBA00022839"/>
    </source>
</evidence>
<dbReference type="InterPro" id="IPR050535">
    <property type="entry name" value="DNA_Repair-Maintenance_Comp"/>
</dbReference>
<dbReference type="SUPFAM" id="SSF56300">
    <property type="entry name" value="Metallo-dependent phosphatases"/>
    <property type="match status" value="1"/>
</dbReference>
<dbReference type="InterPro" id="IPR029052">
    <property type="entry name" value="Metallo-depent_PP-like"/>
</dbReference>
<dbReference type="GO" id="GO:0006310">
    <property type="term" value="P:DNA recombination"/>
    <property type="evidence" value="ECO:0007669"/>
    <property type="project" value="UniProtKB-KW"/>
</dbReference>
<dbReference type="InterPro" id="IPR004593">
    <property type="entry name" value="SbcD"/>
</dbReference>
<keyword evidence="5 7" id="KW-0378">Hydrolase</keyword>
<name>A0A0R1MK52_9LACO</name>
<comment type="function">
    <text evidence="7">SbcCD cleaves DNA hairpin structures. These structures can inhibit DNA replication and are intermediates in certain DNA recombination reactions. The complex acts as a 3'-&gt;5' double strand exonuclease that can open hairpins. It also has a 5' single-strand endonuclease activity.</text>
</comment>
<dbReference type="InterPro" id="IPR041796">
    <property type="entry name" value="Mre11_N"/>
</dbReference>
<keyword evidence="4 7" id="KW-0540">Nuclease</keyword>
<dbReference type="PANTHER" id="PTHR30337:SF0">
    <property type="entry name" value="NUCLEASE SBCCD SUBUNIT D"/>
    <property type="match status" value="1"/>
</dbReference>
<dbReference type="NCBIfam" id="TIGR00619">
    <property type="entry name" value="sbcd"/>
    <property type="match status" value="1"/>
</dbReference>